<keyword evidence="12" id="KW-0239">DNA-directed DNA polymerase</keyword>
<evidence type="ECO:0000259" key="15">
    <source>
        <dbReference type="Pfam" id="PF22936"/>
    </source>
</evidence>
<evidence type="ECO:0000259" key="14">
    <source>
        <dbReference type="Pfam" id="PF01397"/>
    </source>
</evidence>
<evidence type="ECO:0000256" key="5">
    <source>
        <dbReference type="ARBA" id="ARBA00022741"/>
    </source>
</evidence>
<dbReference type="GO" id="GO:0006508">
    <property type="term" value="P:proteolysis"/>
    <property type="evidence" value="ECO:0007669"/>
    <property type="project" value="UniProtKB-KW"/>
</dbReference>
<evidence type="ECO:0000256" key="11">
    <source>
        <dbReference type="ARBA" id="ARBA00022918"/>
    </source>
</evidence>
<evidence type="ECO:0000256" key="8">
    <source>
        <dbReference type="ARBA" id="ARBA00022840"/>
    </source>
</evidence>
<evidence type="ECO:0000256" key="3">
    <source>
        <dbReference type="ARBA" id="ARBA00022722"/>
    </source>
</evidence>
<evidence type="ECO:0000256" key="13">
    <source>
        <dbReference type="ARBA" id="ARBA00023172"/>
    </source>
</evidence>
<comment type="function">
    <text evidence="1">The aspartyl protease (PR) mediates the proteolytic cleavages of the Gag and Gag-Pol polyproteins after assembly of the VLP.</text>
</comment>
<keyword evidence="4" id="KW-0479">Metal-binding</keyword>
<dbReference type="InterPro" id="IPR057670">
    <property type="entry name" value="SH3_retrovirus"/>
</dbReference>
<evidence type="ECO:0000313" key="18">
    <source>
        <dbReference type="Proteomes" id="UP001188597"/>
    </source>
</evidence>
<dbReference type="AlphaFoldDB" id="A0AA88V8N9"/>
<reference evidence="17" key="1">
    <citation type="submission" date="2022-12" db="EMBL/GenBank/DDBJ databases">
        <title>Draft genome assemblies for two species of Escallonia (Escalloniales).</title>
        <authorList>
            <person name="Chanderbali A."/>
            <person name="Dervinis C."/>
            <person name="Anghel I."/>
            <person name="Soltis D."/>
            <person name="Soltis P."/>
            <person name="Zapata F."/>
        </authorList>
    </citation>
    <scope>NUCLEOTIDE SEQUENCE</scope>
    <source>
        <strain evidence="17">UCBG64.0493</strain>
        <tissue evidence="17">Leaf</tissue>
    </source>
</reference>
<keyword evidence="8" id="KW-0067">ATP-binding</keyword>
<dbReference type="InterPro" id="IPR008930">
    <property type="entry name" value="Terpenoid_cyclase/PrenylTrfase"/>
</dbReference>
<keyword evidence="13" id="KW-0233">DNA recombination</keyword>
<keyword evidence="6" id="KW-0255">Endonuclease</keyword>
<evidence type="ECO:0000256" key="10">
    <source>
        <dbReference type="ARBA" id="ARBA00022908"/>
    </source>
</evidence>
<dbReference type="InterPro" id="IPR054722">
    <property type="entry name" value="PolX-like_BBD"/>
</dbReference>
<dbReference type="PANTHER" id="PTHR42648">
    <property type="entry name" value="TRANSPOSASE, PUTATIVE-RELATED"/>
    <property type="match status" value="1"/>
</dbReference>
<dbReference type="Proteomes" id="UP001188597">
    <property type="component" value="Unassembled WGS sequence"/>
</dbReference>
<evidence type="ECO:0000256" key="2">
    <source>
        <dbReference type="ARBA" id="ARBA00022670"/>
    </source>
</evidence>
<proteinExistence type="predicted"/>
<keyword evidence="11" id="KW-0695">RNA-directed DNA polymerase</keyword>
<dbReference type="Pfam" id="PF25597">
    <property type="entry name" value="SH3_retrovirus"/>
    <property type="match status" value="1"/>
</dbReference>
<dbReference type="InterPro" id="IPR001906">
    <property type="entry name" value="Terpene_synth_N"/>
</dbReference>
<dbReference type="GO" id="GO:0046872">
    <property type="term" value="F:metal ion binding"/>
    <property type="evidence" value="ECO:0007669"/>
    <property type="project" value="UniProtKB-KW"/>
</dbReference>
<evidence type="ECO:0000256" key="7">
    <source>
        <dbReference type="ARBA" id="ARBA00022801"/>
    </source>
</evidence>
<organism evidence="17 18">
    <name type="scientific">Escallonia herrerae</name>
    <dbReference type="NCBI Taxonomy" id="1293975"/>
    <lineage>
        <taxon>Eukaryota</taxon>
        <taxon>Viridiplantae</taxon>
        <taxon>Streptophyta</taxon>
        <taxon>Embryophyta</taxon>
        <taxon>Tracheophyta</taxon>
        <taxon>Spermatophyta</taxon>
        <taxon>Magnoliopsida</taxon>
        <taxon>eudicotyledons</taxon>
        <taxon>Gunneridae</taxon>
        <taxon>Pentapetalae</taxon>
        <taxon>asterids</taxon>
        <taxon>campanulids</taxon>
        <taxon>Escalloniales</taxon>
        <taxon>Escalloniaceae</taxon>
        <taxon>Escallonia</taxon>
    </lineage>
</organism>
<feature type="non-terminal residue" evidence="17">
    <location>
        <position position="401"/>
    </location>
</feature>
<accession>A0AA88V8N9</accession>
<keyword evidence="18" id="KW-1185">Reference proteome</keyword>
<dbReference type="PANTHER" id="PTHR42648:SF11">
    <property type="entry name" value="TRANSPOSON TY4-P GAG-POL POLYPROTEIN"/>
    <property type="match status" value="1"/>
</dbReference>
<evidence type="ECO:0000256" key="1">
    <source>
        <dbReference type="ARBA" id="ARBA00002180"/>
    </source>
</evidence>
<sequence>MKNDQNCVVSETYAKEIEMLKEKVRTTISAAAGSNPVEKMCLIDAIQRLGVASHFEQEIDAQLEQIFAGESTDTDYDLYTVALHFRLCRQLVMIFPAIWEVVEDGYQEQEQASLSGNQLKQYKEIIKKDANCPKKNENEVNFSESKDGEQVFYTCSNAQEDEGVWYVDSGCSNHMTGIKENFISLDERFKSKVKLGNGKFVKVEGKGEIVVRTKKSNSKFIKDLIHKGYKLNFDENCCMIVDKKNDQVIATIKMAPNKVFPLSMEHKEDLSFNAAENMDESMSPTKAVNNATPYEAWFKRKPKIDHLKVFGCLAYHLIHSQEREKLDEKGEKCIFMGYSDESKAYRLYKPETNELIVSRDVIFDETKAWNWNKNMTQVQPIFEEFGSVRQEGQGHEVPLDA</sequence>
<keyword evidence="5" id="KW-0547">Nucleotide-binding</keyword>
<gene>
    <name evidence="17" type="ORF">RJ639_018364</name>
</gene>
<keyword evidence="2" id="KW-0645">Protease</keyword>
<evidence type="ECO:0000259" key="16">
    <source>
        <dbReference type="Pfam" id="PF25597"/>
    </source>
</evidence>
<dbReference type="Gene3D" id="1.50.10.130">
    <property type="entry name" value="Terpene synthase, N-terminal domain"/>
    <property type="match status" value="1"/>
</dbReference>
<keyword evidence="10" id="KW-0229">DNA integration</keyword>
<name>A0AA88V8N9_9ASTE</name>
<dbReference type="GO" id="GO:0003887">
    <property type="term" value="F:DNA-directed DNA polymerase activity"/>
    <property type="evidence" value="ECO:0007669"/>
    <property type="project" value="UniProtKB-KW"/>
</dbReference>
<dbReference type="Pfam" id="PF22936">
    <property type="entry name" value="Pol_BBD"/>
    <property type="match status" value="1"/>
</dbReference>
<dbReference type="EMBL" id="JAVXUP010002552">
    <property type="protein sequence ID" value="KAK3002660.1"/>
    <property type="molecule type" value="Genomic_DNA"/>
</dbReference>
<keyword evidence="12" id="KW-0808">Transferase</keyword>
<feature type="domain" description="Retroviral polymerase SH3-like" evidence="16">
    <location>
        <begin position="312"/>
        <end position="374"/>
    </location>
</feature>
<dbReference type="GO" id="GO:0004519">
    <property type="term" value="F:endonuclease activity"/>
    <property type="evidence" value="ECO:0007669"/>
    <property type="project" value="UniProtKB-KW"/>
</dbReference>
<evidence type="ECO:0000256" key="9">
    <source>
        <dbReference type="ARBA" id="ARBA00022842"/>
    </source>
</evidence>
<dbReference type="GO" id="GO:0005524">
    <property type="term" value="F:ATP binding"/>
    <property type="evidence" value="ECO:0007669"/>
    <property type="project" value="UniProtKB-KW"/>
</dbReference>
<keyword evidence="3" id="KW-0540">Nuclease</keyword>
<evidence type="ECO:0000256" key="12">
    <source>
        <dbReference type="ARBA" id="ARBA00022932"/>
    </source>
</evidence>
<dbReference type="GO" id="GO:0008233">
    <property type="term" value="F:peptidase activity"/>
    <property type="evidence" value="ECO:0007669"/>
    <property type="project" value="UniProtKB-KW"/>
</dbReference>
<protein>
    <submittedName>
        <fullName evidence="17">Uncharacterized protein</fullName>
    </submittedName>
</protein>
<dbReference type="InterPro" id="IPR036965">
    <property type="entry name" value="Terpene_synth_N_sf"/>
</dbReference>
<comment type="caution">
    <text evidence="17">The sequence shown here is derived from an EMBL/GenBank/DDBJ whole genome shotgun (WGS) entry which is preliminary data.</text>
</comment>
<feature type="domain" description="Terpene synthase N-terminal" evidence="14">
    <location>
        <begin position="9"/>
        <end position="90"/>
    </location>
</feature>
<dbReference type="GO" id="GO:0015074">
    <property type="term" value="P:DNA integration"/>
    <property type="evidence" value="ECO:0007669"/>
    <property type="project" value="UniProtKB-KW"/>
</dbReference>
<keyword evidence="9" id="KW-0460">Magnesium</keyword>
<dbReference type="InterPro" id="IPR039537">
    <property type="entry name" value="Retrotran_Ty1/copia-like"/>
</dbReference>
<dbReference type="GO" id="GO:0006310">
    <property type="term" value="P:DNA recombination"/>
    <property type="evidence" value="ECO:0007669"/>
    <property type="project" value="UniProtKB-KW"/>
</dbReference>
<dbReference type="SUPFAM" id="SSF48239">
    <property type="entry name" value="Terpenoid cyclases/Protein prenyltransferases"/>
    <property type="match status" value="1"/>
</dbReference>
<feature type="domain" description="Retrovirus-related Pol polyprotein from transposon TNT 1-94-like beta-barrel" evidence="15">
    <location>
        <begin position="165"/>
        <end position="226"/>
    </location>
</feature>
<dbReference type="Pfam" id="PF01397">
    <property type="entry name" value="Terpene_synth"/>
    <property type="match status" value="1"/>
</dbReference>
<evidence type="ECO:0000256" key="4">
    <source>
        <dbReference type="ARBA" id="ARBA00022723"/>
    </source>
</evidence>
<keyword evidence="7" id="KW-0378">Hydrolase</keyword>
<evidence type="ECO:0000313" key="17">
    <source>
        <dbReference type="EMBL" id="KAK3002660.1"/>
    </source>
</evidence>
<keyword evidence="12" id="KW-0548">Nucleotidyltransferase</keyword>
<dbReference type="GO" id="GO:0003964">
    <property type="term" value="F:RNA-directed DNA polymerase activity"/>
    <property type="evidence" value="ECO:0007669"/>
    <property type="project" value="UniProtKB-KW"/>
</dbReference>
<dbReference type="GO" id="GO:0010333">
    <property type="term" value="F:terpene synthase activity"/>
    <property type="evidence" value="ECO:0007669"/>
    <property type="project" value="InterPro"/>
</dbReference>
<evidence type="ECO:0000256" key="6">
    <source>
        <dbReference type="ARBA" id="ARBA00022759"/>
    </source>
</evidence>